<accession>A0ABT7ZWP0</accession>
<dbReference type="InterPro" id="IPR026444">
    <property type="entry name" value="Secre_tail"/>
</dbReference>
<keyword evidence="6" id="KW-1185">Reference proteome</keyword>
<dbReference type="Pfam" id="PF18962">
    <property type="entry name" value="Por_Secre_tail"/>
    <property type="match status" value="1"/>
</dbReference>
<dbReference type="Proteomes" id="UP001231197">
    <property type="component" value="Unassembled WGS sequence"/>
</dbReference>
<comment type="caution">
    <text evidence="5">The sequence shown here is derived from an EMBL/GenBank/DDBJ whole genome shotgun (WGS) entry which is preliminary data.</text>
</comment>
<feature type="compositionally biased region" description="Acidic residues" evidence="2">
    <location>
        <begin position="468"/>
        <end position="496"/>
    </location>
</feature>
<sequence length="597" mass="65927">MKQKLHILFLFLIISISSFAQVANQPSDLIVCDGDNDGLEMFDLSVLDFEVIGSQNPTGFVITYHETLSDANNQVNALPIPYSNIVPWVQTIYVRLEDSFTGIFDVVSVNLIINPVPYAVQPTSLNLCDEVGDIYDEITVFDLTVKDMEITNGNTDWSVTYYETYDEAQAQTNGITNPTAYSNRSINGQGANPQTLFVVVTDINTGCVDFVTLTLRVLPNPSGIMGSLNAIELCDEQSNGTATFDLTYNEGSINPSGEPYEISYFLNEVDAYNNSTPIINPNNFTNTNNPQTIFVRVETLAGCFAVLDFDIIVNSLPEIYLESSYSFCEGESIIIDTDLATSNFNYSWTFNGASLPNETQSSLMVTQSGNYTVYVSDFNMGCTNVYAFEVLEVSCTDTDSDGVIDSEEDLNNNGNLEDDDTDNDGIPNFLDDDDDGDNVDTNVEINIAVGRSSMHQFVDTDNDLIENYLDDDDDGDNVLTVDEDYNNNDDPTDDDTNNNTIPDYLESAVALGFNEFSKVTFSLFPNPANNEVTIQLANSNIPSVKVNIYNLQGKSILSDFMLSENNPTLNISHLDRGLYFVEIVTKSVSSVQKLIVN</sequence>
<evidence type="ECO:0000256" key="1">
    <source>
        <dbReference type="ARBA" id="ARBA00022729"/>
    </source>
</evidence>
<feature type="domain" description="Secretion system C-terminal sorting" evidence="4">
    <location>
        <begin position="523"/>
        <end position="596"/>
    </location>
</feature>
<dbReference type="NCBIfam" id="TIGR04183">
    <property type="entry name" value="Por_Secre_tail"/>
    <property type="match status" value="1"/>
</dbReference>
<feature type="compositionally biased region" description="Acidic residues" evidence="2">
    <location>
        <begin position="399"/>
        <end position="423"/>
    </location>
</feature>
<dbReference type="InterPro" id="IPR013783">
    <property type="entry name" value="Ig-like_fold"/>
</dbReference>
<feature type="region of interest" description="Disordered" evidence="2">
    <location>
        <begin position="399"/>
        <end position="425"/>
    </location>
</feature>
<dbReference type="Gene3D" id="2.60.40.10">
    <property type="entry name" value="Immunoglobulins"/>
    <property type="match status" value="1"/>
</dbReference>
<evidence type="ECO:0000259" key="4">
    <source>
        <dbReference type="Pfam" id="PF18962"/>
    </source>
</evidence>
<reference evidence="5 6" key="1">
    <citation type="journal article" date="2023" name="Int. J. Syst. Evol. Microbiol.">
        <title>Winogradskyella bathintestinalis sp. nov., isolated from the intestine of the deep-sea loosejaw dragonfish, Malacosteus niger.</title>
        <authorList>
            <person name="Uniacke-Lowe S."/>
            <person name="Johnson C.N."/>
            <person name="Stanton C."/>
            <person name="Hill C."/>
            <person name="Ross P."/>
        </authorList>
    </citation>
    <scope>NUCLEOTIDE SEQUENCE [LARGE SCALE GENOMIC DNA]</scope>
    <source>
        <strain evidence="5 6">APC 3343</strain>
    </source>
</reference>
<feature type="region of interest" description="Disordered" evidence="2">
    <location>
        <begin position="468"/>
        <end position="499"/>
    </location>
</feature>
<dbReference type="RefSeq" id="WP_290207067.1">
    <property type="nucleotide sequence ID" value="NZ_JASDDK010000004.1"/>
</dbReference>
<organism evidence="5 6">
    <name type="scientific">Winogradskyella bathintestinalis</name>
    <dbReference type="NCBI Taxonomy" id="3035208"/>
    <lineage>
        <taxon>Bacteria</taxon>
        <taxon>Pseudomonadati</taxon>
        <taxon>Bacteroidota</taxon>
        <taxon>Flavobacteriia</taxon>
        <taxon>Flavobacteriales</taxon>
        <taxon>Flavobacteriaceae</taxon>
        <taxon>Winogradskyella</taxon>
    </lineage>
</organism>
<proteinExistence type="predicted"/>
<evidence type="ECO:0000313" key="5">
    <source>
        <dbReference type="EMBL" id="MDN3493408.1"/>
    </source>
</evidence>
<evidence type="ECO:0000313" key="6">
    <source>
        <dbReference type="Proteomes" id="UP001231197"/>
    </source>
</evidence>
<keyword evidence="1 3" id="KW-0732">Signal</keyword>
<dbReference type="EMBL" id="JASDDK010000004">
    <property type="protein sequence ID" value="MDN3493408.1"/>
    <property type="molecule type" value="Genomic_DNA"/>
</dbReference>
<protein>
    <submittedName>
        <fullName evidence="5">T9SS type A sorting domain-containing protein</fullName>
    </submittedName>
</protein>
<evidence type="ECO:0000256" key="3">
    <source>
        <dbReference type="SAM" id="SignalP"/>
    </source>
</evidence>
<evidence type="ECO:0000256" key="2">
    <source>
        <dbReference type="SAM" id="MobiDB-lite"/>
    </source>
</evidence>
<gene>
    <name evidence="5" type="ORF">QMA06_11810</name>
</gene>
<feature type="chain" id="PRO_5045683754" evidence="3">
    <location>
        <begin position="21"/>
        <end position="597"/>
    </location>
</feature>
<name>A0ABT7ZWP0_9FLAO</name>
<feature type="signal peptide" evidence="3">
    <location>
        <begin position="1"/>
        <end position="20"/>
    </location>
</feature>